<protein>
    <submittedName>
        <fullName evidence="5">Slipin family protein</fullName>
    </submittedName>
</protein>
<dbReference type="PANTHER" id="PTHR10264">
    <property type="entry name" value="BAND 7 PROTEIN-RELATED"/>
    <property type="match status" value="1"/>
</dbReference>
<dbReference type="Gene3D" id="6.10.250.2090">
    <property type="match status" value="1"/>
</dbReference>
<keyword evidence="3" id="KW-0472">Membrane</keyword>
<evidence type="ECO:0000313" key="6">
    <source>
        <dbReference type="Proteomes" id="UP000503540"/>
    </source>
</evidence>
<evidence type="ECO:0000259" key="4">
    <source>
        <dbReference type="SMART" id="SM00244"/>
    </source>
</evidence>
<comment type="similarity">
    <text evidence="1">Belongs to the band 7/mec-2 family.</text>
</comment>
<reference evidence="5 6" key="1">
    <citation type="journal article" date="2019" name="ACS Chem. Biol.">
        <title>Identification and Mobilization of a Cryptic Antibiotic Biosynthesis Gene Locus from a Human-Pathogenic Nocardia Isolate.</title>
        <authorList>
            <person name="Herisse M."/>
            <person name="Ishida K."/>
            <person name="Porter J.L."/>
            <person name="Howden B."/>
            <person name="Hertweck C."/>
            <person name="Stinear T.P."/>
            <person name="Pidot S.J."/>
        </authorList>
    </citation>
    <scope>NUCLEOTIDE SEQUENCE [LARGE SCALE GENOMIC DNA]</scope>
    <source>
        <strain evidence="5 6">AUSMDU00012717</strain>
    </source>
</reference>
<dbReference type="Proteomes" id="UP000503540">
    <property type="component" value="Chromosome"/>
</dbReference>
<keyword evidence="3" id="KW-1133">Transmembrane helix</keyword>
<dbReference type="PRINTS" id="PR00721">
    <property type="entry name" value="STOMATIN"/>
</dbReference>
<name>A0A6G9YBQ8_9NOCA</name>
<dbReference type="CDD" id="cd08826">
    <property type="entry name" value="SPFH_eoslipins_u1"/>
    <property type="match status" value="1"/>
</dbReference>
<dbReference type="KEGG" id="nah:F5544_13405"/>
<dbReference type="SMART" id="SM00244">
    <property type="entry name" value="PHB"/>
    <property type="match status" value="1"/>
</dbReference>
<keyword evidence="6" id="KW-1185">Reference proteome</keyword>
<gene>
    <name evidence="5" type="ORF">F5544_13405</name>
</gene>
<feature type="region of interest" description="Disordered" evidence="2">
    <location>
        <begin position="50"/>
        <end position="77"/>
    </location>
</feature>
<evidence type="ECO:0000313" key="5">
    <source>
        <dbReference type="EMBL" id="QIS10570.1"/>
    </source>
</evidence>
<dbReference type="InterPro" id="IPR036013">
    <property type="entry name" value="Band_7/SPFH_dom_sf"/>
</dbReference>
<dbReference type="GO" id="GO:0098552">
    <property type="term" value="C:side of membrane"/>
    <property type="evidence" value="ECO:0007669"/>
    <property type="project" value="UniProtKB-ARBA"/>
</dbReference>
<feature type="domain" description="Band 7" evidence="4">
    <location>
        <begin position="111"/>
        <end position="268"/>
    </location>
</feature>
<keyword evidence="3" id="KW-0812">Transmembrane</keyword>
<dbReference type="EMBL" id="CP046172">
    <property type="protein sequence ID" value="QIS10570.1"/>
    <property type="molecule type" value="Genomic_DNA"/>
</dbReference>
<dbReference type="FunFam" id="3.30.479.30:FF:000004">
    <property type="entry name" value="Putative membrane protease family, stomatin"/>
    <property type="match status" value="1"/>
</dbReference>
<dbReference type="AlphaFoldDB" id="A0A6G9YBQ8"/>
<accession>A0A6G9YBQ8</accession>
<sequence>MVSAFRLGDDGDLVSASDAGDDPADRVIGDIGGGYGRAIWSRLRRSRDHGGEQSFHGAGGFEDTGSGIAGDERTRPWRSVMPSGKEEVVDSIAVVVVVVLIAIVAILVLPASIRVVLQYQKGVLFRLGRVISVREPGLNVIIPVIDRLQRVSMRIVTVPIQSQGIITRDNVSVDISAVAYYRVIDARQSVVAIENVRAAIDQIAQTTLRKVVGQHPLDRVLSETDAINADIRKSLDATTVEWGVEVTLVELKDIQLPGTMKRAMAKQAEAEREKRAKIIAAEGESMAAAALGDASDTMMAHPLALQLRNLQTLVELGTDKNSTVVFPAPLMSAISDIGAFFARETAAVRSESPGDRRIFGRSTE</sequence>
<dbReference type="InterPro" id="IPR001972">
    <property type="entry name" value="Stomatin_HflK_fam"/>
</dbReference>
<evidence type="ECO:0000256" key="2">
    <source>
        <dbReference type="SAM" id="MobiDB-lite"/>
    </source>
</evidence>
<dbReference type="Pfam" id="PF01145">
    <property type="entry name" value="Band_7"/>
    <property type="match status" value="1"/>
</dbReference>
<dbReference type="GO" id="GO:0005886">
    <property type="term" value="C:plasma membrane"/>
    <property type="evidence" value="ECO:0007669"/>
    <property type="project" value="InterPro"/>
</dbReference>
<dbReference type="InterPro" id="IPR001107">
    <property type="entry name" value="Band_7"/>
</dbReference>
<dbReference type="PANTHER" id="PTHR10264:SF19">
    <property type="entry name" value="AT06885P-RELATED"/>
    <property type="match status" value="1"/>
</dbReference>
<evidence type="ECO:0000256" key="3">
    <source>
        <dbReference type="SAM" id="Phobius"/>
    </source>
</evidence>
<organism evidence="5 6">
    <name type="scientific">Nocardia arthritidis</name>
    <dbReference type="NCBI Taxonomy" id="228602"/>
    <lineage>
        <taxon>Bacteria</taxon>
        <taxon>Bacillati</taxon>
        <taxon>Actinomycetota</taxon>
        <taxon>Actinomycetes</taxon>
        <taxon>Mycobacteriales</taxon>
        <taxon>Nocardiaceae</taxon>
        <taxon>Nocardia</taxon>
    </lineage>
</organism>
<dbReference type="SUPFAM" id="SSF117892">
    <property type="entry name" value="Band 7/SPFH domain"/>
    <property type="match status" value="1"/>
</dbReference>
<evidence type="ECO:0000256" key="1">
    <source>
        <dbReference type="ARBA" id="ARBA00008164"/>
    </source>
</evidence>
<dbReference type="Gene3D" id="3.30.479.30">
    <property type="entry name" value="Band 7 domain"/>
    <property type="match status" value="1"/>
</dbReference>
<proteinExistence type="inferred from homology"/>
<feature type="transmembrane region" description="Helical" evidence="3">
    <location>
        <begin position="92"/>
        <end position="117"/>
    </location>
</feature>
<dbReference type="InterPro" id="IPR043202">
    <property type="entry name" value="Band-7_stomatin-like"/>
</dbReference>